<feature type="compositionally biased region" description="Low complexity" evidence="1">
    <location>
        <begin position="55"/>
        <end position="64"/>
    </location>
</feature>
<protein>
    <submittedName>
        <fullName evidence="2">Uncharacterized protein</fullName>
    </submittedName>
</protein>
<dbReference type="RefSeq" id="WP_344590837.1">
    <property type="nucleotide sequence ID" value="NZ_BAAARW010000014.1"/>
</dbReference>
<dbReference type="Proteomes" id="UP001501231">
    <property type="component" value="Unassembled WGS sequence"/>
</dbReference>
<evidence type="ECO:0000256" key="1">
    <source>
        <dbReference type="SAM" id="MobiDB-lite"/>
    </source>
</evidence>
<organism evidence="2 3">
    <name type="scientific">Actinomadura vinacea</name>
    <dbReference type="NCBI Taxonomy" id="115336"/>
    <lineage>
        <taxon>Bacteria</taxon>
        <taxon>Bacillati</taxon>
        <taxon>Actinomycetota</taxon>
        <taxon>Actinomycetes</taxon>
        <taxon>Streptosporangiales</taxon>
        <taxon>Thermomonosporaceae</taxon>
        <taxon>Actinomadura</taxon>
    </lineage>
</organism>
<name>A0ABN3J912_9ACTN</name>
<keyword evidence="3" id="KW-1185">Reference proteome</keyword>
<gene>
    <name evidence="2" type="ORF">GCM10010191_41390</name>
</gene>
<evidence type="ECO:0000313" key="2">
    <source>
        <dbReference type="EMBL" id="GAA2424888.1"/>
    </source>
</evidence>
<dbReference type="EMBL" id="BAAARW010000014">
    <property type="protein sequence ID" value="GAA2424888.1"/>
    <property type="molecule type" value="Genomic_DNA"/>
</dbReference>
<comment type="caution">
    <text evidence="2">The sequence shown here is derived from an EMBL/GenBank/DDBJ whole genome shotgun (WGS) entry which is preliminary data.</text>
</comment>
<evidence type="ECO:0000313" key="3">
    <source>
        <dbReference type="Proteomes" id="UP001501231"/>
    </source>
</evidence>
<sequence>MRTRRIRATTYASTLERLHVSDAEPDPGFRAGLRARLVAAADALDRGDDSRNSGRRQGSAKPGD</sequence>
<accession>A0ABN3J912</accession>
<feature type="region of interest" description="Disordered" evidence="1">
    <location>
        <begin position="41"/>
        <end position="64"/>
    </location>
</feature>
<proteinExistence type="predicted"/>
<feature type="compositionally biased region" description="Basic and acidic residues" evidence="1">
    <location>
        <begin position="43"/>
        <end position="52"/>
    </location>
</feature>
<reference evidence="2 3" key="1">
    <citation type="journal article" date="2019" name="Int. J. Syst. Evol. Microbiol.">
        <title>The Global Catalogue of Microorganisms (GCM) 10K type strain sequencing project: providing services to taxonomists for standard genome sequencing and annotation.</title>
        <authorList>
            <consortium name="The Broad Institute Genomics Platform"/>
            <consortium name="The Broad Institute Genome Sequencing Center for Infectious Disease"/>
            <person name="Wu L."/>
            <person name="Ma J."/>
        </authorList>
    </citation>
    <scope>NUCLEOTIDE SEQUENCE [LARGE SCALE GENOMIC DNA]</scope>
    <source>
        <strain evidence="2 3">JCM 3325</strain>
    </source>
</reference>